<dbReference type="Proteomes" id="UP000016860">
    <property type="component" value="Unassembled WGS sequence"/>
</dbReference>
<evidence type="ECO:0000313" key="1">
    <source>
        <dbReference type="EMBL" id="EPR07791.1"/>
    </source>
</evidence>
<organism evidence="1 2">
    <name type="scientific">Ruminiclostridium papyrosolvens C7</name>
    <dbReference type="NCBI Taxonomy" id="1330534"/>
    <lineage>
        <taxon>Bacteria</taxon>
        <taxon>Bacillati</taxon>
        <taxon>Bacillota</taxon>
        <taxon>Clostridia</taxon>
        <taxon>Eubacteriales</taxon>
        <taxon>Oscillospiraceae</taxon>
        <taxon>Ruminiclostridium</taxon>
    </lineage>
</organism>
<comment type="caution">
    <text evidence="1">The sequence shown here is derived from an EMBL/GenBank/DDBJ whole genome shotgun (WGS) entry which is preliminary data.</text>
</comment>
<dbReference type="STRING" id="1330534.L323_20035"/>
<dbReference type="EMBL" id="ATAY01000098">
    <property type="protein sequence ID" value="EPR07791.1"/>
    <property type="molecule type" value="Genomic_DNA"/>
</dbReference>
<protein>
    <submittedName>
        <fullName evidence="1">Uncharacterized protein</fullName>
    </submittedName>
</protein>
<sequence length="224" mass="26189">MTIHSGQLIYGRPEWSRLLNIPEGKLRSIIDLLKQDSMITLDTVGRRYSVITVVNWEKYQSNDTLDTDRVNIRQNITNETTNGNASNDKALKDIDNQQNNQQKTNREPNKKNIKNIKNIKELKDIYVSNPKTQKFVPPTLEEVQDYCQERNNSVDPEKFVDHYIANGWTRGKSKVKDWKACVRTWEKNSTLFSSQKKEQPSNRSNFEQRTYGDEYFDGFFNNTG</sequence>
<evidence type="ECO:0000313" key="2">
    <source>
        <dbReference type="Proteomes" id="UP000016860"/>
    </source>
</evidence>
<gene>
    <name evidence="1" type="ORF">L323_20035</name>
</gene>
<reference evidence="1 2" key="1">
    <citation type="journal article" date="2013" name="Genome Announc.">
        <title>Draft Genome Sequence of the Cellulolytic Bacterium Clostridium papyrosolvens C7 (ATCC 700395).</title>
        <authorList>
            <person name="Zepeda V."/>
            <person name="Dassa B."/>
            <person name="Borovok I."/>
            <person name="Lamed R."/>
            <person name="Bayer E.A."/>
            <person name="Cate J.H."/>
        </authorList>
    </citation>
    <scope>NUCLEOTIDE SEQUENCE [LARGE SCALE GENOMIC DNA]</scope>
    <source>
        <strain evidence="1 2">C7</strain>
    </source>
</reference>
<proteinExistence type="predicted"/>
<name>U4QWT6_9FIRM</name>
<dbReference type="AlphaFoldDB" id="U4QWT6"/>
<dbReference type="PATRIC" id="fig|1330534.3.peg.3980"/>
<accession>U4QWT6</accession>